<dbReference type="PANTHER" id="PTHR12039">
    <property type="entry name" value="NICOTINAMIDE MONONUCLEOTIDE ADENYLYLTRANSFERASE"/>
    <property type="match status" value="1"/>
</dbReference>
<evidence type="ECO:0000256" key="10">
    <source>
        <dbReference type="ARBA" id="ARBA00023128"/>
    </source>
</evidence>
<comment type="similarity">
    <text evidence="12">Belongs to the eukaryotic NMN adenylyltransferase family.</text>
</comment>
<evidence type="ECO:0000256" key="9">
    <source>
        <dbReference type="ARBA" id="ARBA00023027"/>
    </source>
</evidence>
<dbReference type="Proteomes" id="UP000783686">
    <property type="component" value="Unassembled WGS sequence"/>
</dbReference>
<reference evidence="14" key="1">
    <citation type="submission" date="2020-09" db="EMBL/GenBank/DDBJ databases">
        <authorList>
            <person name="Kikuchi T."/>
        </authorList>
    </citation>
    <scope>NUCLEOTIDE SEQUENCE</scope>
    <source>
        <strain evidence="14">SH1</strain>
    </source>
</reference>
<keyword evidence="7 12" id="KW-0547">Nucleotide-binding</keyword>
<dbReference type="InterPro" id="IPR051182">
    <property type="entry name" value="Euk_NMN_adenylyltrnsfrase"/>
</dbReference>
<evidence type="ECO:0000256" key="1">
    <source>
        <dbReference type="ARBA" id="ARBA00001946"/>
    </source>
</evidence>
<evidence type="ECO:0000256" key="12">
    <source>
        <dbReference type="RuleBase" id="RU362021"/>
    </source>
</evidence>
<keyword evidence="15" id="KW-1185">Reference proteome</keyword>
<dbReference type="EC" id="2.7.7.18" evidence="12"/>
<evidence type="ECO:0000313" key="15">
    <source>
        <dbReference type="Proteomes" id="UP000614601"/>
    </source>
</evidence>
<comment type="caution">
    <text evidence="14">The sequence shown here is derived from an EMBL/GenBank/DDBJ whole genome shotgun (WGS) entry which is preliminary data.</text>
</comment>
<comment type="pathway">
    <text evidence="12">Cofactor biosynthesis; NAD(+) biosynthesis; NAD(+) from nicotinamide D-ribonucleotide: step 1/1.</text>
</comment>
<gene>
    <name evidence="14" type="ORF">BOKJ2_LOCUS1075</name>
</gene>
<evidence type="ECO:0000256" key="11">
    <source>
        <dbReference type="ARBA" id="ARBA00093425"/>
    </source>
</evidence>
<dbReference type="UniPathway" id="UPA00253">
    <property type="reaction ID" value="UER00600"/>
</dbReference>
<dbReference type="OrthoDB" id="422187at2759"/>
<evidence type="ECO:0000256" key="7">
    <source>
        <dbReference type="ARBA" id="ARBA00022741"/>
    </source>
</evidence>
<dbReference type="AlphaFoldDB" id="A0A811JTA4"/>
<dbReference type="GO" id="GO:0005759">
    <property type="term" value="C:mitochondrial matrix"/>
    <property type="evidence" value="ECO:0007669"/>
    <property type="project" value="UniProtKB-ARBA"/>
</dbReference>
<dbReference type="InterPro" id="IPR005248">
    <property type="entry name" value="NadD/NMNAT"/>
</dbReference>
<evidence type="ECO:0000256" key="5">
    <source>
        <dbReference type="ARBA" id="ARBA00022679"/>
    </source>
</evidence>
<evidence type="ECO:0000256" key="3">
    <source>
        <dbReference type="ARBA" id="ARBA00011881"/>
    </source>
</evidence>
<evidence type="ECO:0000256" key="2">
    <source>
        <dbReference type="ARBA" id="ARBA00004173"/>
    </source>
</evidence>
<dbReference type="EMBL" id="CAJFCW020000001">
    <property type="protein sequence ID" value="CAG9081584.1"/>
    <property type="molecule type" value="Genomic_DNA"/>
</dbReference>
<keyword evidence="8 12" id="KW-0067">ATP-binding</keyword>
<name>A0A811JTA4_9BILA</name>
<evidence type="ECO:0000256" key="6">
    <source>
        <dbReference type="ARBA" id="ARBA00022695"/>
    </source>
</evidence>
<feature type="domain" description="Cytidyltransferase-like" evidence="13">
    <location>
        <begin position="13"/>
        <end position="200"/>
    </location>
</feature>
<accession>A0A811JTA4</accession>
<sequence length="227" mass="26065">MVQRWRGANVALLACGSFNPPTFMHLRMFERARDVLQQEYKCHVLEGILSPVGDRYGKSELISAPHRLRMCELAVKGSDWLRADGWECSQTNWTRTRVVLEHHHQVLQDKYGTDVRMILLCGEDFVDSFARILESGENLWKSEDLSHIFTQYGVICLQRVGGDARKTLQGLSVPKDHVANVILVQDETFPNNLSSTRIRNAVRHGHSVRYCTVDEVVEYISEFSLYK</sequence>
<dbReference type="GO" id="GO:0004515">
    <property type="term" value="F:nicotinate-nucleotide adenylyltransferase activity"/>
    <property type="evidence" value="ECO:0007669"/>
    <property type="project" value="UniProtKB-EC"/>
</dbReference>
<dbReference type="GO" id="GO:0009435">
    <property type="term" value="P:NAD+ biosynthetic process"/>
    <property type="evidence" value="ECO:0007669"/>
    <property type="project" value="UniProtKB-UniPathway"/>
</dbReference>
<keyword evidence="4 12" id="KW-0662">Pyridine nucleotide biosynthesis</keyword>
<evidence type="ECO:0000313" key="14">
    <source>
        <dbReference type="EMBL" id="CAD5206391.1"/>
    </source>
</evidence>
<keyword evidence="6 12" id="KW-0548">Nucleotidyltransferase</keyword>
<organism evidence="14 15">
    <name type="scientific">Bursaphelenchus okinawaensis</name>
    <dbReference type="NCBI Taxonomy" id="465554"/>
    <lineage>
        <taxon>Eukaryota</taxon>
        <taxon>Metazoa</taxon>
        <taxon>Ecdysozoa</taxon>
        <taxon>Nematoda</taxon>
        <taxon>Chromadorea</taxon>
        <taxon>Rhabditida</taxon>
        <taxon>Tylenchina</taxon>
        <taxon>Tylenchomorpha</taxon>
        <taxon>Aphelenchoidea</taxon>
        <taxon>Aphelenchoididae</taxon>
        <taxon>Bursaphelenchus</taxon>
    </lineage>
</organism>
<comment type="catalytic activity">
    <reaction evidence="12">
        <text>beta-nicotinamide D-ribonucleotide + ATP + H(+) = diphosphate + NAD(+)</text>
        <dbReference type="Rhea" id="RHEA:21360"/>
        <dbReference type="ChEBI" id="CHEBI:14649"/>
        <dbReference type="ChEBI" id="CHEBI:15378"/>
        <dbReference type="ChEBI" id="CHEBI:30616"/>
        <dbReference type="ChEBI" id="CHEBI:33019"/>
        <dbReference type="ChEBI" id="CHEBI:57540"/>
        <dbReference type="EC" id="2.7.7.1"/>
    </reaction>
</comment>
<dbReference type="GO" id="GO:0005524">
    <property type="term" value="F:ATP binding"/>
    <property type="evidence" value="ECO:0007669"/>
    <property type="project" value="UniProtKB-KW"/>
</dbReference>
<dbReference type="GO" id="GO:0000309">
    <property type="term" value="F:nicotinamide-nucleotide adenylyltransferase activity"/>
    <property type="evidence" value="ECO:0007669"/>
    <property type="project" value="UniProtKB-EC"/>
</dbReference>
<evidence type="ECO:0000259" key="13">
    <source>
        <dbReference type="Pfam" id="PF01467"/>
    </source>
</evidence>
<dbReference type="PANTHER" id="PTHR12039:SF0">
    <property type="entry name" value="NICOTINAMIDE-NUCLEOTIDE ADENYLYLTRANSFERASE"/>
    <property type="match status" value="1"/>
</dbReference>
<dbReference type="Proteomes" id="UP000614601">
    <property type="component" value="Unassembled WGS sequence"/>
</dbReference>
<dbReference type="EC" id="2.7.7.1" evidence="12"/>
<keyword evidence="10" id="KW-0496">Mitochondrion</keyword>
<dbReference type="Gene3D" id="3.40.50.620">
    <property type="entry name" value="HUPs"/>
    <property type="match status" value="1"/>
</dbReference>
<keyword evidence="5 12" id="KW-0808">Transferase</keyword>
<dbReference type="EMBL" id="CAJFDH010000001">
    <property type="protein sequence ID" value="CAD5206391.1"/>
    <property type="molecule type" value="Genomic_DNA"/>
</dbReference>
<dbReference type="Pfam" id="PF01467">
    <property type="entry name" value="CTP_transf_like"/>
    <property type="match status" value="1"/>
</dbReference>
<comment type="subcellular location">
    <subcellularLocation>
        <location evidence="2">Mitochondrion</location>
    </subcellularLocation>
</comment>
<comment type="catalytic activity">
    <reaction evidence="12">
        <text>nicotinate beta-D-ribonucleotide + ATP + H(+) = deamido-NAD(+) + diphosphate</text>
        <dbReference type="Rhea" id="RHEA:22860"/>
        <dbReference type="ChEBI" id="CHEBI:15378"/>
        <dbReference type="ChEBI" id="CHEBI:30616"/>
        <dbReference type="ChEBI" id="CHEBI:33019"/>
        <dbReference type="ChEBI" id="CHEBI:57502"/>
        <dbReference type="ChEBI" id="CHEBI:58437"/>
        <dbReference type="EC" id="2.7.7.18"/>
    </reaction>
</comment>
<protein>
    <recommendedName>
        <fullName evidence="12">Nicotinamide-nucleotide adenylyltransferase</fullName>
        <ecNumber evidence="12">2.7.7.1</ecNumber>
        <ecNumber evidence="12">2.7.7.18</ecNumber>
    </recommendedName>
</protein>
<evidence type="ECO:0000256" key="4">
    <source>
        <dbReference type="ARBA" id="ARBA00022642"/>
    </source>
</evidence>
<dbReference type="SUPFAM" id="SSF52374">
    <property type="entry name" value="Nucleotidylyl transferase"/>
    <property type="match status" value="1"/>
</dbReference>
<evidence type="ECO:0000256" key="8">
    <source>
        <dbReference type="ARBA" id="ARBA00022840"/>
    </source>
</evidence>
<comment type="subunit">
    <text evidence="3">Homotetramer.</text>
</comment>
<comment type="function">
    <text evidence="11">Catalyzes the formation of NAD(+) from nicotinamide mononucleotide (NMN) and ATP. Can also use the deamidated form; nicotinic acid mononucleotide (NaMN) as substrate with the same efficiency. Can use triazofurin monophosphate (TrMP) as substrate. Can also use GTP and ITP as nucleotide donors. Also catalyzes the reverse reaction, i.e. the pyrophosphorolytic cleavage of NAD(+). For the pyrophosphorolytic activity, can use NAD(+), NADH, NaAD, nicotinic acid adenine dinucleotide phosphate (NHD), nicotinamide guanine dinucleotide (NGD) as substrates. Fails to cleave phosphorylated dinucleotides NADP(+), NADPH and NaADP(+). Protects against axonal degeneration following injury. May be involved in the maintenance of axonal integrity. Also functions as a stress-response chaperone protein that prevents toxic aggregation of proteins; this function may be independent of its NAD(+) synthesis activity.</text>
</comment>
<dbReference type="NCBIfam" id="TIGR00482">
    <property type="entry name" value="nicotinate (nicotinamide) nucleotide adenylyltransferase"/>
    <property type="match status" value="1"/>
</dbReference>
<dbReference type="InterPro" id="IPR004821">
    <property type="entry name" value="Cyt_trans-like"/>
</dbReference>
<comment type="cofactor">
    <cofactor evidence="1">
        <name>Mg(2+)</name>
        <dbReference type="ChEBI" id="CHEBI:18420"/>
    </cofactor>
</comment>
<keyword evidence="9 12" id="KW-0520">NAD</keyword>
<dbReference type="InterPro" id="IPR014729">
    <property type="entry name" value="Rossmann-like_a/b/a_fold"/>
</dbReference>
<proteinExistence type="inferred from homology"/>
<dbReference type="FunFam" id="3.40.50.620:FF:000221">
    <property type="entry name" value="Nicotinamide/nicotinic acid mononucleotide adenylyltransferase 3"/>
    <property type="match status" value="1"/>
</dbReference>